<keyword evidence="2" id="KW-0547">Nucleotide-binding</keyword>
<dbReference type="Pfam" id="PF00005">
    <property type="entry name" value="ABC_tran"/>
    <property type="match status" value="1"/>
</dbReference>
<accession>A0A1Y6CI94</accession>
<evidence type="ECO:0000313" key="5">
    <source>
        <dbReference type="EMBL" id="SMF55765.1"/>
    </source>
</evidence>
<name>A0A1Y6CI94_9PROT</name>
<keyword evidence="3 5" id="KW-0067">ATP-binding</keyword>
<evidence type="ECO:0000313" key="6">
    <source>
        <dbReference type="Proteomes" id="UP000192917"/>
    </source>
</evidence>
<dbReference type="GO" id="GO:0005524">
    <property type="term" value="F:ATP binding"/>
    <property type="evidence" value="ECO:0007669"/>
    <property type="project" value="UniProtKB-KW"/>
</dbReference>
<dbReference type="Proteomes" id="UP000192917">
    <property type="component" value="Unassembled WGS sequence"/>
</dbReference>
<keyword evidence="1" id="KW-0813">Transport</keyword>
<dbReference type="InterPro" id="IPR003593">
    <property type="entry name" value="AAA+_ATPase"/>
</dbReference>
<dbReference type="Gene3D" id="3.40.50.300">
    <property type="entry name" value="P-loop containing nucleotide triphosphate hydrolases"/>
    <property type="match status" value="1"/>
</dbReference>
<dbReference type="InterPro" id="IPR003439">
    <property type="entry name" value="ABC_transporter-like_ATP-bd"/>
</dbReference>
<protein>
    <submittedName>
        <fullName evidence="5">Amino acid/amide ABC transporter ATP-binding protein 1, HAAT family</fullName>
    </submittedName>
</protein>
<dbReference type="STRING" id="560819.SAMN05428998_120103"/>
<reference evidence="5 6" key="1">
    <citation type="submission" date="2017-04" db="EMBL/GenBank/DDBJ databases">
        <authorList>
            <person name="Afonso C.L."/>
            <person name="Miller P.J."/>
            <person name="Scott M.A."/>
            <person name="Spackman E."/>
            <person name="Goraichik I."/>
            <person name="Dimitrov K.M."/>
            <person name="Suarez D.L."/>
            <person name="Swayne D.E."/>
        </authorList>
    </citation>
    <scope>NUCLEOTIDE SEQUENCE [LARGE SCALE GENOMIC DNA]</scope>
    <source>
        <strain evidence="5 6">USBA 355</strain>
    </source>
</reference>
<evidence type="ECO:0000256" key="3">
    <source>
        <dbReference type="ARBA" id="ARBA00022840"/>
    </source>
</evidence>
<gene>
    <name evidence="5" type="ORF">SAMN05428998_120103</name>
</gene>
<dbReference type="InterPro" id="IPR027417">
    <property type="entry name" value="P-loop_NTPase"/>
</dbReference>
<dbReference type="PANTHER" id="PTHR45772:SF8">
    <property type="entry name" value="HIGH-AFFINITY BRANCHED-CHAIN AMINO ACID TRANSPORT ATP-BINDING PROTEIN"/>
    <property type="match status" value="1"/>
</dbReference>
<keyword evidence="6" id="KW-1185">Reference proteome</keyword>
<sequence length="266" mass="28041">MAEPAAAPLLECREVTKRFGALAAVDGLSFRLLPGEILGIGGPNGAGKTTLFEVVSGLNPATSGSVLFEGADITRASPEAICHAGIARTFQLNAAFDSLTVRDNVRVAAYFGRDRRWWPGLRLGGATEAAADEALETVGLVGKDRSIAGALPVLDRKLLMLAGALATRPKLLLMDEPVGGLSPGEIDLMQAAVRRVAAAGVAVVLIEHVMRFLVQLSTRVLIMHHGESIYEGPPEGLVEDRTVVDVYLGEGASRRLAATLEEQARA</sequence>
<dbReference type="PANTHER" id="PTHR45772">
    <property type="entry name" value="CONSERVED COMPONENT OF ABC TRANSPORTER FOR NATURAL AMINO ACIDS-RELATED"/>
    <property type="match status" value="1"/>
</dbReference>
<dbReference type="AlphaFoldDB" id="A0A1Y6CI94"/>
<organism evidence="5 6">
    <name type="scientific">Tistlia consotensis USBA 355</name>
    <dbReference type="NCBI Taxonomy" id="560819"/>
    <lineage>
        <taxon>Bacteria</taxon>
        <taxon>Pseudomonadati</taxon>
        <taxon>Pseudomonadota</taxon>
        <taxon>Alphaproteobacteria</taxon>
        <taxon>Rhodospirillales</taxon>
        <taxon>Rhodovibrionaceae</taxon>
        <taxon>Tistlia</taxon>
    </lineage>
</organism>
<dbReference type="InterPro" id="IPR051120">
    <property type="entry name" value="ABC_AA/LPS_Transport"/>
</dbReference>
<dbReference type="SUPFAM" id="SSF52540">
    <property type="entry name" value="P-loop containing nucleoside triphosphate hydrolases"/>
    <property type="match status" value="1"/>
</dbReference>
<evidence type="ECO:0000259" key="4">
    <source>
        <dbReference type="PROSITE" id="PS50893"/>
    </source>
</evidence>
<proteinExistence type="predicted"/>
<dbReference type="GO" id="GO:0005886">
    <property type="term" value="C:plasma membrane"/>
    <property type="evidence" value="ECO:0007669"/>
    <property type="project" value="TreeGrafter"/>
</dbReference>
<dbReference type="EMBL" id="FWZX01000020">
    <property type="protein sequence ID" value="SMF55765.1"/>
    <property type="molecule type" value="Genomic_DNA"/>
</dbReference>
<dbReference type="SMART" id="SM00382">
    <property type="entry name" value="AAA"/>
    <property type="match status" value="1"/>
</dbReference>
<dbReference type="GO" id="GO:0016887">
    <property type="term" value="F:ATP hydrolysis activity"/>
    <property type="evidence" value="ECO:0007669"/>
    <property type="project" value="InterPro"/>
</dbReference>
<dbReference type="PROSITE" id="PS50893">
    <property type="entry name" value="ABC_TRANSPORTER_2"/>
    <property type="match status" value="1"/>
</dbReference>
<dbReference type="RefSeq" id="WP_085124715.1">
    <property type="nucleotide sequence ID" value="NZ_FWZX01000020.1"/>
</dbReference>
<feature type="domain" description="ABC transporter" evidence="4">
    <location>
        <begin position="10"/>
        <end position="250"/>
    </location>
</feature>
<evidence type="ECO:0000256" key="1">
    <source>
        <dbReference type="ARBA" id="ARBA00022448"/>
    </source>
</evidence>
<evidence type="ECO:0000256" key="2">
    <source>
        <dbReference type="ARBA" id="ARBA00022741"/>
    </source>
</evidence>